<keyword evidence="6" id="KW-0698">rRNA processing</keyword>
<evidence type="ECO:0000256" key="14">
    <source>
        <dbReference type="PROSITE-ProRule" id="PRU01023"/>
    </source>
</evidence>
<keyword evidence="10 14" id="KW-0694">RNA-binding</keyword>
<evidence type="ECO:0000256" key="3">
    <source>
        <dbReference type="ARBA" id="ARBA00007494"/>
    </source>
</evidence>
<sequence length="456" mass="51666">MKMMSKNSVREVALDIVTRVGHQGGFSHLLINKTIQQKGLSHKDTALLTEMVYGTIQRKDTLDYFLSPYIHNKKKLKPWVLWLLYMSCYQMVYLDRVPDHAVIHEAVEIAKKRGHKGIVSMVNGVLRNLQRKGPASLEEIAEPMQRLAIETSHPLWLVNRWVEMYGMDETARMCYKNLERSMMTVRVNTTRTTREEVIKHLTDDGFKVAPTTLSEQGIVIHEGNIIQHPLFQEGALTVQDESSMLVGEMMDVQEEMNVLDACSAPGGKSTHIAEKMNNTGAVHAYDLHAKKVALVKQKAEQLGLTTIKTAASDARMLPQQYDEHTFDRILLDAPCSGLGVVRGKPDIKYAKSEDDVIKLANIQLQLLQSVSRLLKKNGKLIYSTCTVDRKENEEVVASFLREHPEYEVDPSFFTDLPKETNGLVGLSQWGLQLFPHDFDSDGFFLTRLQRKDGHHG</sequence>
<dbReference type="EMBL" id="AVPG01000002">
    <property type="protein sequence ID" value="KGX88499.1"/>
    <property type="molecule type" value="Genomic_DNA"/>
</dbReference>
<dbReference type="NCBIfam" id="TIGR00563">
    <property type="entry name" value="rsmB"/>
    <property type="match status" value="1"/>
</dbReference>
<keyword evidence="7 14" id="KW-0489">Methyltransferase</keyword>
<evidence type="ECO:0000256" key="11">
    <source>
        <dbReference type="ARBA" id="ARBA00030399"/>
    </source>
</evidence>
<dbReference type="InterPro" id="IPR001678">
    <property type="entry name" value="MeTrfase_RsmB-F_NOP2_dom"/>
</dbReference>
<dbReference type="Gene3D" id="3.40.50.150">
    <property type="entry name" value="Vaccinia Virus protein VP39"/>
    <property type="match status" value="1"/>
</dbReference>
<feature type="binding site" evidence="14">
    <location>
        <position position="332"/>
    </location>
    <ligand>
        <name>S-adenosyl-L-methionine</name>
        <dbReference type="ChEBI" id="CHEBI:59789"/>
    </ligand>
</feature>
<dbReference type="NCBIfam" id="NF011494">
    <property type="entry name" value="PRK14902.1"/>
    <property type="match status" value="1"/>
</dbReference>
<dbReference type="GO" id="GO:0003723">
    <property type="term" value="F:RNA binding"/>
    <property type="evidence" value="ECO:0007669"/>
    <property type="project" value="UniProtKB-UniRule"/>
</dbReference>
<evidence type="ECO:0000256" key="10">
    <source>
        <dbReference type="ARBA" id="ARBA00022884"/>
    </source>
</evidence>
<evidence type="ECO:0000313" key="17">
    <source>
        <dbReference type="Proteomes" id="UP000030401"/>
    </source>
</evidence>
<dbReference type="Pfam" id="PF22458">
    <property type="entry name" value="RsmF-B_ferredox"/>
    <property type="match status" value="1"/>
</dbReference>
<gene>
    <name evidence="16" type="ORF">N784_07470</name>
</gene>
<evidence type="ECO:0000256" key="7">
    <source>
        <dbReference type="ARBA" id="ARBA00022603"/>
    </source>
</evidence>
<evidence type="ECO:0000256" key="8">
    <source>
        <dbReference type="ARBA" id="ARBA00022679"/>
    </source>
</evidence>
<proteinExistence type="inferred from homology"/>
<dbReference type="InterPro" id="IPR054728">
    <property type="entry name" value="RsmB-like_ferredoxin"/>
</dbReference>
<reference evidence="16 17" key="1">
    <citation type="submission" date="2013-08" db="EMBL/GenBank/DDBJ databases">
        <authorList>
            <person name="Huang J."/>
            <person name="Wang G."/>
        </authorList>
    </citation>
    <scope>NUCLEOTIDE SEQUENCE [LARGE SCALE GENOMIC DNA]</scope>
    <source>
        <strain evidence="16 17">JSM 072002</strain>
    </source>
</reference>
<evidence type="ECO:0000256" key="9">
    <source>
        <dbReference type="ARBA" id="ARBA00022691"/>
    </source>
</evidence>
<feature type="domain" description="SAM-dependent MTase RsmB/NOP-type" evidence="15">
    <location>
        <begin position="173"/>
        <end position="451"/>
    </location>
</feature>
<evidence type="ECO:0000256" key="13">
    <source>
        <dbReference type="ARBA" id="ARBA00047283"/>
    </source>
</evidence>
<comment type="catalytic activity">
    <reaction evidence="13">
        <text>cytidine(967) in 16S rRNA + S-adenosyl-L-methionine = 5-methylcytidine(967) in 16S rRNA + S-adenosyl-L-homocysteine + H(+)</text>
        <dbReference type="Rhea" id="RHEA:42748"/>
        <dbReference type="Rhea" id="RHEA-COMP:10219"/>
        <dbReference type="Rhea" id="RHEA-COMP:10220"/>
        <dbReference type="ChEBI" id="CHEBI:15378"/>
        <dbReference type="ChEBI" id="CHEBI:57856"/>
        <dbReference type="ChEBI" id="CHEBI:59789"/>
        <dbReference type="ChEBI" id="CHEBI:74483"/>
        <dbReference type="ChEBI" id="CHEBI:82748"/>
        <dbReference type="EC" id="2.1.1.176"/>
    </reaction>
</comment>
<dbReference type="PROSITE" id="PS01153">
    <property type="entry name" value="NOL1_NOP2_SUN"/>
    <property type="match status" value="1"/>
</dbReference>
<evidence type="ECO:0000259" key="15">
    <source>
        <dbReference type="PROSITE" id="PS51686"/>
    </source>
</evidence>
<dbReference type="InterPro" id="IPR006027">
    <property type="entry name" value="NusB_RsmB_TIM44"/>
</dbReference>
<dbReference type="CDD" id="cd02440">
    <property type="entry name" value="AdoMet_MTases"/>
    <property type="match status" value="1"/>
</dbReference>
<dbReference type="SUPFAM" id="SSF53335">
    <property type="entry name" value="S-adenosyl-L-methionine-dependent methyltransferases"/>
    <property type="match status" value="1"/>
</dbReference>
<dbReference type="GO" id="GO:0005737">
    <property type="term" value="C:cytoplasm"/>
    <property type="evidence" value="ECO:0007669"/>
    <property type="project" value="UniProtKB-SubCell"/>
</dbReference>
<dbReference type="STRING" id="1385512.N784_07470"/>
<dbReference type="Gene3D" id="1.10.940.10">
    <property type="entry name" value="NusB-like"/>
    <property type="match status" value="1"/>
</dbReference>
<dbReference type="Pfam" id="PF01029">
    <property type="entry name" value="NusB"/>
    <property type="match status" value="1"/>
</dbReference>
<evidence type="ECO:0000256" key="12">
    <source>
        <dbReference type="ARBA" id="ARBA00031088"/>
    </source>
</evidence>
<dbReference type="PANTHER" id="PTHR22807:SF53">
    <property type="entry name" value="RIBOSOMAL RNA SMALL SUBUNIT METHYLTRANSFERASE B-RELATED"/>
    <property type="match status" value="1"/>
</dbReference>
<dbReference type="GO" id="GO:0008649">
    <property type="term" value="F:rRNA methyltransferase activity"/>
    <property type="evidence" value="ECO:0007669"/>
    <property type="project" value="InterPro"/>
</dbReference>
<dbReference type="InterPro" id="IPR035926">
    <property type="entry name" value="NusB-like_sf"/>
</dbReference>
<name>A0A0A5G918_9BACI</name>
<evidence type="ECO:0000256" key="4">
    <source>
        <dbReference type="ARBA" id="ARBA00012140"/>
    </source>
</evidence>
<dbReference type="Proteomes" id="UP000030401">
    <property type="component" value="Unassembled WGS sequence"/>
</dbReference>
<evidence type="ECO:0000256" key="5">
    <source>
        <dbReference type="ARBA" id="ARBA00022490"/>
    </source>
</evidence>
<feature type="active site" description="Nucleophile" evidence="14">
    <location>
        <position position="385"/>
    </location>
</feature>
<feature type="binding site" evidence="14">
    <location>
        <position position="313"/>
    </location>
    <ligand>
        <name>S-adenosyl-L-methionine</name>
        <dbReference type="ChEBI" id="CHEBI:59789"/>
    </ligand>
</feature>
<accession>A0A0A5G918</accession>
<comment type="caution">
    <text evidence="16">The sequence shown here is derived from an EMBL/GenBank/DDBJ whole genome shotgun (WGS) entry which is preliminary data.</text>
</comment>
<evidence type="ECO:0000256" key="1">
    <source>
        <dbReference type="ARBA" id="ARBA00002724"/>
    </source>
</evidence>
<protein>
    <recommendedName>
        <fullName evidence="4">16S rRNA (cytosine(967)-C(5))-methyltransferase</fullName>
        <ecNumber evidence="4">2.1.1.176</ecNumber>
    </recommendedName>
    <alternativeName>
        <fullName evidence="11">16S rRNA m5C967 methyltransferase</fullName>
    </alternativeName>
    <alternativeName>
        <fullName evidence="12">rRNA (cytosine-C(5)-)-methyltransferase RsmB</fullName>
    </alternativeName>
</protein>
<feature type="binding site" evidence="14">
    <location>
        <position position="286"/>
    </location>
    <ligand>
        <name>S-adenosyl-L-methionine</name>
        <dbReference type="ChEBI" id="CHEBI:59789"/>
    </ligand>
</feature>
<keyword evidence="5" id="KW-0963">Cytoplasm</keyword>
<dbReference type="SUPFAM" id="SSF48013">
    <property type="entry name" value="NusB-like"/>
    <property type="match status" value="1"/>
</dbReference>
<dbReference type="PROSITE" id="PS51686">
    <property type="entry name" value="SAM_MT_RSMB_NOP"/>
    <property type="match status" value="1"/>
</dbReference>
<comment type="function">
    <text evidence="1">Specifically methylates the cytosine at position 967 (m5C967) of 16S rRNA.</text>
</comment>
<organism evidence="16 17">
    <name type="scientific">Pontibacillus litoralis JSM 072002</name>
    <dbReference type="NCBI Taxonomy" id="1385512"/>
    <lineage>
        <taxon>Bacteria</taxon>
        <taxon>Bacillati</taxon>
        <taxon>Bacillota</taxon>
        <taxon>Bacilli</taxon>
        <taxon>Bacillales</taxon>
        <taxon>Bacillaceae</taxon>
        <taxon>Pontibacillus</taxon>
    </lineage>
</organism>
<dbReference type="InterPro" id="IPR004573">
    <property type="entry name" value="rRNA_ssu_MeTfrase_B"/>
</dbReference>
<dbReference type="Pfam" id="PF01189">
    <property type="entry name" value="Methyltr_RsmB-F"/>
    <property type="match status" value="1"/>
</dbReference>
<dbReference type="AlphaFoldDB" id="A0A0A5G918"/>
<dbReference type="GO" id="GO:0006355">
    <property type="term" value="P:regulation of DNA-templated transcription"/>
    <property type="evidence" value="ECO:0007669"/>
    <property type="project" value="InterPro"/>
</dbReference>
<dbReference type="PRINTS" id="PR02008">
    <property type="entry name" value="RCMTFAMILY"/>
</dbReference>
<dbReference type="EC" id="2.1.1.176" evidence="4"/>
<dbReference type="InterPro" id="IPR023267">
    <property type="entry name" value="RCMT"/>
</dbReference>
<dbReference type="FunFam" id="1.10.940.10:FF:000006">
    <property type="entry name" value="16S rRNA (Cytosine(967)-C(5))-methyltransferase RsmB"/>
    <property type="match status" value="1"/>
</dbReference>
<dbReference type="InterPro" id="IPR018314">
    <property type="entry name" value="RsmB/NOL1/NOP2-like_CS"/>
</dbReference>
<comment type="subcellular location">
    <subcellularLocation>
        <location evidence="2">Cytoplasm</location>
    </subcellularLocation>
</comment>
<evidence type="ECO:0000313" key="16">
    <source>
        <dbReference type="EMBL" id="KGX88499.1"/>
    </source>
</evidence>
<keyword evidence="9 14" id="KW-0949">S-adenosyl-L-methionine</keyword>
<dbReference type="FunFam" id="3.30.70.1170:FF:000003">
    <property type="entry name" value="16S rRNA (Cytosine(967)-C(5))-methyltransferase RsmB"/>
    <property type="match status" value="1"/>
</dbReference>
<dbReference type="Gene3D" id="3.30.70.1170">
    <property type="entry name" value="Sun protein, domain 3"/>
    <property type="match status" value="1"/>
</dbReference>
<evidence type="ECO:0000256" key="2">
    <source>
        <dbReference type="ARBA" id="ARBA00004496"/>
    </source>
</evidence>
<evidence type="ECO:0000256" key="6">
    <source>
        <dbReference type="ARBA" id="ARBA00022552"/>
    </source>
</evidence>
<feature type="binding site" evidence="14">
    <location>
        <begin position="262"/>
        <end position="268"/>
    </location>
    <ligand>
        <name>S-adenosyl-L-methionine</name>
        <dbReference type="ChEBI" id="CHEBI:59789"/>
    </ligand>
</feature>
<dbReference type="InterPro" id="IPR029063">
    <property type="entry name" value="SAM-dependent_MTases_sf"/>
</dbReference>
<dbReference type="eggNOG" id="COG0781">
    <property type="taxonomic scope" value="Bacteria"/>
</dbReference>
<keyword evidence="8 14" id="KW-0808">Transferase</keyword>
<comment type="similarity">
    <text evidence="3 14">Belongs to the class I-like SAM-binding methyltransferase superfamily. RsmB/NOP family.</text>
</comment>
<dbReference type="eggNOG" id="COG0144">
    <property type="taxonomic scope" value="Bacteria"/>
</dbReference>
<dbReference type="FunFam" id="3.40.50.150:FF:000022">
    <property type="entry name" value="Ribosomal RNA small subunit methyltransferase B"/>
    <property type="match status" value="1"/>
</dbReference>
<dbReference type="InterPro" id="IPR049560">
    <property type="entry name" value="MeTrfase_RsmB-F_NOP2_cat"/>
</dbReference>
<dbReference type="PANTHER" id="PTHR22807">
    <property type="entry name" value="NOP2 YEAST -RELATED NOL1/NOP2/FMU SUN DOMAIN-CONTAINING"/>
    <property type="match status" value="1"/>
</dbReference>
<keyword evidence="17" id="KW-1185">Reference proteome</keyword>